<dbReference type="Proteomes" id="UP001358586">
    <property type="component" value="Chromosome 11"/>
</dbReference>
<sequence>MHNVNLSQDDALEFPDLPHRRRDRTNSSLDSGELEVGKEFSNKNSFLGTLKQHSITNRVNYNVIKSKPDKFEAKCAVCFGRSSQDEFRNDSYLNTTDSEGGS</sequence>
<reference evidence="2 3" key="1">
    <citation type="submission" date="2023-03" db="EMBL/GenBank/DDBJ databases">
        <title>WGS of Gossypium arboreum.</title>
        <authorList>
            <person name="Yu D."/>
        </authorList>
    </citation>
    <scope>NUCLEOTIDE SEQUENCE [LARGE SCALE GENOMIC DNA]</scope>
    <source>
        <tissue evidence="2">Leaf</tissue>
    </source>
</reference>
<proteinExistence type="predicted"/>
<evidence type="ECO:0000313" key="2">
    <source>
        <dbReference type="EMBL" id="KAK5785761.1"/>
    </source>
</evidence>
<keyword evidence="3" id="KW-1185">Reference proteome</keyword>
<feature type="region of interest" description="Disordered" evidence="1">
    <location>
        <begin position="1"/>
        <end position="35"/>
    </location>
</feature>
<evidence type="ECO:0000256" key="1">
    <source>
        <dbReference type="SAM" id="MobiDB-lite"/>
    </source>
</evidence>
<protein>
    <submittedName>
        <fullName evidence="2">Uncharacterized protein</fullName>
    </submittedName>
</protein>
<evidence type="ECO:0000313" key="3">
    <source>
        <dbReference type="Proteomes" id="UP001358586"/>
    </source>
</evidence>
<organism evidence="2 3">
    <name type="scientific">Gossypium arboreum</name>
    <name type="common">Tree cotton</name>
    <name type="synonym">Gossypium nanking</name>
    <dbReference type="NCBI Taxonomy" id="29729"/>
    <lineage>
        <taxon>Eukaryota</taxon>
        <taxon>Viridiplantae</taxon>
        <taxon>Streptophyta</taxon>
        <taxon>Embryophyta</taxon>
        <taxon>Tracheophyta</taxon>
        <taxon>Spermatophyta</taxon>
        <taxon>Magnoliopsida</taxon>
        <taxon>eudicotyledons</taxon>
        <taxon>Gunneridae</taxon>
        <taxon>Pentapetalae</taxon>
        <taxon>rosids</taxon>
        <taxon>malvids</taxon>
        <taxon>Malvales</taxon>
        <taxon>Malvaceae</taxon>
        <taxon>Malvoideae</taxon>
        <taxon>Gossypium</taxon>
    </lineage>
</organism>
<comment type="caution">
    <text evidence="2">The sequence shown here is derived from an EMBL/GenBank/DDBJ whole genome shotgun (WGS) entry which is preliminary data.</text>
</comment>
<dbReference type="EMBL" id="JARKNE010000011">
    <property type="protein sequence ID" value="KAK5785761.1"/>
    <property type="molecule type" value="Genomic_DNA"/>
</dbReference>
<gene>
    <name evidence="2" type="ORF">PVK06_040378</name>
</gene>
<accession>A0ABR0N5A1</accession>
<name>A0ABR0N5A1_GOSAR</name>